<evidence type="ECO:0000256" key="6">
    <source>
        <dbReference type="ARBA" id="ARBA00022801"/>
    </source>
</evidence>
<dbReference type="PANTHER" id="PTHR43390">
    <property type="entry name" value="SIGNAL PEPTIDASE I"/>
    <property type="match status" value="1"/>
</dbReference>
<evidence type="ECO:0000256" key="2">
    <source>
        <dbReference type="ARBA" id="ARBA00009370"/>
    </source>
</evidence>
<dbReference type="PROSITE" id="PS00761">
    <property type="entry name" value="SPASE_I_3"/>
    <property type="match status" value="1"/>
</dbReference>
<dbReference type="GO" id="GO:0006465">
    <property type="term" value="P:signal peptide processing"/>
    <property type="evidence" value="ECO:0007669"/>
    <property type="project" value="InterPro"/>
</dbReference>
<dbReference type="NCBIfam" id="TIGR02227">
    <property type="entry name" value="sigpep_I_bact"/>
    <property type="match status" value="1"/>
</dbReference>
<evidence type="ECO:0000256" key="1">
    <source>
        <dbReference type="ARBA" id="ARBA00000677"/>
    </source>
</evidence>
<comment type="subcellular location">
    <subcellularLocation>
        <location evidence="9">Membrane</location>
        <topology evidence="9">Multi-pass membrane protein</topology>
    </subcellularLocation>
</comment>
<keyword evidence="5 8" id="KW-0645">Protease</keyword>
<dbReference type="GO" id="GO:0009003">
    <property type="term" value="F:signal peptidase activity"/>
    <property type="evidence" value="ECO:0007669"/>
    <property type="project" value="UniProtKB-EC"/>
</dbReference>
<proteinExistence type="inferred from homology"/>
<evidence type="ECO:0000256" key="4">
    <source>
        <dbReference type="ARBA" id="ARBA00019232"/>
    </source>
</evidence>
<dbReference type="EMBL" id="CAADFH010000050">
    <property type="protein sequence ID" value="VFJ95402.1"/>
    <property type="molecule type" value="Genomic_DNA"/>
</dbReference>
<evidence type="ECO:0000256" key="3">
    <source>
        <dbReference type="ARBA" id="ARBA00013208"/>
    </source>
</evidence>
<sequence>MRFDFATILMLLVLVSGAILALDAMVLSRRRTADGHRADGEAPPSGAGPMAKVVDYARSFFPVFLIVLILRSFLVEPFRIPSGSMLPTLEIGDFILVNKYVFGIRLPVFDKKIIELGRPERGDVIVFRYPEDGVTPYIKRVVGLPGDHVDYRNDTLYINGDPVTHELVDTYTATGSSRRMNGAERRLEHLDNMDHHILIQQSTPIPMVRLPGKSYYSYAPLKVPEGHYFVVGDNRDNSRDSRYWGTVPDENLIGKAFFIWMNFEWGENINWARIGNRIH</sequence>
<dbReference type="EMBL" id="CAADFF010000048">
    <property type="protein sequence ID" value="VFJ93606.1"/>
    <property type="molecule type" value="Genomic_DNA"/>
</dbReference>
<dbReference type="InterPro" id="IPR019756">
    <property type="entry name" value="Pept_S26A_signal_pept_1_Ser-AS"/>
</dbReference>
<comment type="similarity">
    <text evidence="2 9">Belongs to the peptidase S26 family.</text>
</comment>
<feature type="transmembrane region" description="Helical" evidence="8">
    <location>
        <begin position="56"/>
        <end position="75"/>
    </location>
</feature>
<evidence type="ECO:0000256" key="8">
    <source>
        <dbReference type="RuleBase" id="RU003993"/>
    </source>
</evidence>
<keyword evidence="6 8" id="KW-0378">Hydrolase</keyword>
<dbReference type="InterPro" id="IPR019758">
    <property type="entry name" value="Pept_S26A_signal_pept_1_CS"/>
</dbReference>
<dbReference type="PROSITE" id="PS00501">
    <property type="entry name" value="SPASE_I_1"/>
    <property type="match status" value="1"/>
</dbReference>
<comment type="caution">
    <text evidence="9">Lacks conserved residue(s) required for the propagation of feature annotation.</text>
</comment>
<gene>
    <name evidence="12" type="ORF">BECKLFY1418A_GA0070994_10502</name>
    <name evidence="11" type="ORF">BECKLFY1418B_GA0070995_10487</name>
</gene>
<dbReference type="EC" id="3.4.21.89" evidence="3 8"/>
<dbReference type="Gene3D" id="2.10.109.10">
    <property type="entry name" value="Umud Fragment, subunit A"/>
    <property type="match status" value="1"/>
</dbReference>
<dbReference type="PANTHER" id="PTHR43390:SF1">
    <property type="entry name" value="CHLOROPLAST PROCESSING PEPTIDASE"/>
    <property type="match status" value="1"/>
</dbReference>
<dbReference type="GO" id="GO:0004252">
    <property type="term" value="F:serine-type endopeptidase activity"/>
    <property type="evidence" value="ECO:0007669"/>
    <property type="project" value="InterPro"/>
</dbReference>
<evidence type="ECO:0000256" key="7">
    <source>
        <dbReference type="PIRSR" id="PIRSR600223-1"/>
    </source>
</evidence>
<keyword evidence="8" id="KW-0812">Transmembrane</keyword>
<protein>
    <recommendedName>
        <fullName evidence="4 8">Signal peptidase I</fullName>
        <ecNumber evidence="3 8">3.4.21.89</ecNumber>
    </recommendedName>
</protein>
<feature type="domain" description="Peptidase S26" evidence="10">
    <location>
        <begin position="55"/>
        <end position="261"/>
    </location>
</feature>
<dbReference type="CDD" id="cd06530">
    <property type="entry name" value="S26_SPase_I"/>
    <property type="match status" value="1"/>
</dbReference>
<feature type="active site" evidence="7">
    <location>
        <position position="139"/>
    </location>
</feature>
<evidence type="ECO:0000259" key="10">
    <source>
        <dbReference type="Pfam" id="PF10502"/>
    </source>
</evidence>
<dbReference type="Pfam" id="PF10502">
    <property type="entry name" value="Peptidase_S26"/>
    <property type="match status" value="1"/>
</dbReference>
<dbReference type="InterPro" id="IPR036286">
    <property type="entry name" value="LexA/Signal_pep-like_sf"/>
</dbReference>
<keyword evidence="8" id="KW-1133">Transmembrane helix</keyword>
<dbReference type="InterPro" id="IPR019533">
    <property type="entry name" value="Peptidase_S26"/>
</dbReference>
<feature type="active site" evidence="7">
    <location>
        <position position="84"/>
    </location>
</feature>
<accession>A0A450UM43</accession>
<keyword evidence="8" id="KW-0472">Membrane</keyword>
<dbReference type="SUPFAM" id="SSF51306">
    <property type="entry name" value="LexA/Signal peptidase"/>
    <property type="match status" value="1"/>
</dbReference>
<dbReference type="InterPro" id="IPR000223">
    <property type="entry name" value="Pept_S26A_signal_pept_1"/>
</dbReference>
<reference evidence="11" key="1">
    <citation type="submission" date="2019-02" db="EMBL/GenBank/DDBJ databases">
        <authorList>
            <person name="Gruber-Vodicka R. H."/>
            <person name="Seah K. B. B."/>
        </authorList>
    </citation>
    <scope>NUCLEOTIDE SEQUENCE</scope>
    <source>
        <strain evidence="12">BECK_M6</strain>
        <strain evidence="11">BECK_M7</strain>
    </source>
</reference>
<dbReference type="AlphaFoldDB" id="A0A450UM43"/>
<evidence type="ECO:0000256" key="5">
    <source>
        <dbReference type="ARBA" id="ARBA00022670"/>
    </source>
</evidence>
<dbReference type="InterPro" id="IPR019757">
    <property type="entry name" value="Pept_S26A_signal_pept_1_Lys-AS"/>
</dbReference>
<evidence type="ECO:0000313" key="11">
    <source>
        <dbReference type="EMBL" id="VFJ93606.1"/>
    </source>
</evidence>
<dbReference type="PROSITE" id="PS00760">
    <property type="entry name" value="SPASE_I_2"/>
    <property type="match status" value="1"/>
</dbReference>
<dbReference type="GO" id="GO:0016020">
    <property type="term" value="C:membrane"/>
    <property type="evidence" value="ECO:0007669"/>
    <property type="project" value="UniProtKB-SubCell"/>
</dbReference>
<organism evidence="11">
    <name type="scientific">Candidatus Kentrum sp. LFY</name>
    <dbReference type="NCBI Taxonomy" id="2126342"/>
    <lineage>
        <taxon>Bacteria</taxon>
        <taxon>Pseudomonadati</taxon>
        <taxon>Pseudomonadota</taxon>
        <taxon>Gammaproteobacteria</taxon>
        <taxon>Candidatus Kentrum</taxon>
    </lineage>
</organism>
<dbReference type="PRINTS" id="PR00727">
    <property type="entry name" value="LEADERPTASE"/>
</dbReference>
<evidence type="ECO:0000313" key="12">
    <source>
        <dbReference type="EMBL" id="VFJ95402.1"/>
    </source>
</evidence>
<comment type="catalytic activity">
    <reaction evidence="1 8">
        <text>Cleavage of hydrophobic, N-terminal signal or leader sequences from secreted and periplasmic proteins.</text>
        <dbReference type="EC" id="3.4.21.89"/>
    </reaction>
</comment>
<evidence type="ECO:0000256" key="9">
    <source>
        <dbReference type="RuleBase" id="RU362042"/>
    </source>
</evidence>
<name>A0A450UM43_9GAMM</name>